<sequence length="383" mass="42986">MAGAIIDYEEIDKDTVESEILEQQFNKKYTLLTETAVSLKQSYINKLDSTKSLKLAIGLSDNSIEVYQLNNTSLSKVCKFSGHQKGLSEVVCSSRNENIVYSAGSDGVVKMWDTRQGATCAMEYKDEEEQLIRPYECMDVSCNGLVLCAGSQVVQNDAYLVFWDERMSKPLGGYWNSHTCDITQVKFHKEETGILATGALDGLVNVFNVMEQTEDDALTYSLSIENPVERLSWLDSKRVACISHGYDMQVWDADSGDLLRSYGRDKITRSIKRSKEDDCYLVDAFMSIDDTAVLLAGSYSENSNILRSVTITEKKLQPRTDFKGNKQIVRCCWYDKDRDILITAGESGIISVWSGSYVAESGVASKKLSKSLNKLHVNRHQPY</sequence>
<dbReference type="EMBL" id="CM034404">
    <property type="protein sequence ID" value="KAJ0173894.1"/>
    <property type="molecule type" value="Genomic_DNA"/>
</dbReference>
<evidence type="ECO:0000313" key="2">
    <source>
        <dbReference type="Proteomes" id="UP000824533"/>
    </source>
</evidence>
<protein>
    <submittedName>
        <fullName evidence="1">Uncharacterized protein</fullName>
    </submittedName>
</protein>
<evidence type="ECO:0000313" key="1">
    <source>
        <dbReference type="EMBL" id="KAJ0173894.1"/>
    </source>
</evidence>
<comment type="caution">
    <text evidence="1">The sequence shown here is derived from an EMBL/GenBank/DDBJ whole genome shotgun (WGS) entry which is preliminary data.</text>
</comment>
<reference evidence="1 2" key="1">
    <citation type="journal article" date="2021" name="Front. Genet.">
        <title>Chromosome-Level Genome Assembly Reveals Significant Gene Expansion in the Toll and IMD Signaling Pathways of Dendrolimus kikuchii.</title>
        <authorList>
            <person name="Zhou J."/>
            <person name="Wu P."/>
            <person name="Xiong Z."/>
            <person name="Liu N."/>
            <person name="Zhao N."/>
            <person name="Ji M."/>
            <person name="Qiu Y."/>
            <person name="Yang B."/>
        </authorList>
    </citation>
    <scope>NUCLEOTIDE SEQUENCE [LARGE SCALE GENOMIC DNA]</scope>
    <source>
        <tissue evidence="1">Thorax excepted</tissue>
    </source>
</reference>
<gene>
    <name evidence="1" type="ORF">K1T71_010040</name>
</gene>
<organism evidence="1 2">
    <name type="scientific">Dendrolimus kikuchii</name>
    <dbReference type="NCBI Taxonomy" id="765133"/>
    <lineage>
        <taxon>Eukaryota</taxon>
        <taxon>Metazoa</taxon>
        <taxon>Ecdysozoa</taxon>
        <taxon>Arthropoda</taxon>
        <taxon>Hexapoda</taxon>
        <taxon>Insecta</taxon>
        <taxon>Pterygota</taxon>
        <taxon>Neoptera</taxon>
        <taxon>Endopterygota</taxon>
        <taxon>Lepidoptera</taxon>
        <taxon>Glossata</taxon>
        <taxon>Ditrysia</taxon>
        <taxon>Bombycoidea</taxon>
        <taxon>Lasiocampidae</taxon>
        <taxon>Dendrolimus</taxon>
    </lineage>
</organism>
<name>A0ACC1CQJ3_9NEOP</name>
<accession>A0ACC1CQJ3</accession>
<dbReference type="Proteomes" id="UP000824533">
    <property type="component" value="Linkage Group LG18"/>
</dbReference>
<proteinExistence type="predicted"/>
<keyword evidence="2" id="KW-1185">Reference proteome</keyword>